<comment type="caution">
    <text evidence="1">The sequence shown here is derived from an EMBL/GenBank/DDBJ whole genome shotgun (WGS) entry which is preliminary data.</text>
</comment>
<reference evidence="1 2" key="1">
    <citation type="submission" date="2016-08" db="EMBL/GenBank/DDBJ databases">
        <title>Novel Firmicute Genomes.</title>
        <authorList>
            <person name="Poppleton D.I."/>
            <person name="Gribaldo S."/>
        </authorList>
    </citation>
    <scope>NUCLEOTIDE SEQUENCE [LARGE SCALE GENOMIC DNA]</scope>
    <source>
        <strain evidence="1 2">RAOx-1</strain>
    </source>
</reference>
<gene>
    <name evidence="1" type="ORF">BEP19_15855</name>
</gene>
<dbReference type="Proteomes" id="UP000284219">
    <property type="component" value="Unassembled WGS sequence"/>
</dbReference>
<dbReference type="OrthoDB" id="9800780at2"/>
<evidence type="ECO:0008006" key="3">
    <source>
        <dbReference type="Google" id="ProtNLM"/>
    </source>
</evidence>
<keyword evidence="2" id="KW-1185">Reference proteome</keyword>
<proteinExistence type="predicted"/>
<sequence>MDIFLSINNREQVIQLPVVPSEFRIPNPQNHETFTTINQGDIRLIGKRGLQTITIDSFFPSKDYPFLRSRQYWGWEYVDIIQSWIDREVPIRLIITNTPINMAVTIDDFEYGPRDGSGDVYYTLPLTEFKFIELKSRGV</sequence>
<organism evidence="1 2">
    <name type="scientific">Ammoniphilus oxalaticus</name>
    <dbReference type="NCBI Taxonomy" id="66863"/>
    <lineage>
        <taxon>Bacteria</taxon>
        <taxon>Bacillati</taxon>
        <taxon>Bacillota</taxon>
        <taxon>Bacilli</taxon>
        <taxon>Bacillales</taxon>
        <taxon>Paenibacillaceae</taxon>
        <taxon>Aneurinibacillus group</taxon>
        <taxon>Ammoniphilus</taxon>
    </lineage>
</organism>
<name>A0A419SQG0_9BACL</name>
<dbReference type="RefSeq" id="WP_120187961.1">
    <property type="nucleotide sequence ID" value="NZ_MCHY01000002.1"/>
</dbReference>
<protein>
    <recommendedName>
        <fullName evidence="3">Phage portal protein</fullName>
    </recommendedName>
</protein>
<evidence type="ECO:0000313" key="2">
    <source>
        <dbReference type="Proteomes" id="UP000284219"/>
    </source>
</evidence>
<dbReference type="AlphaFoldDB" id="A0A419SQG0"/>
<dbReference type="EMBL" id="MCHY01000002">
    <property type="protein sequence ID" value="RKD26681.1"/>
    <property type="molecule type" value="Genomic_DNA"/>
</dbReference>
<evidence type="ECO:0000313" key="1">
    <source>
        <dbReference type="EMBL" id="RKD26681.1"/>
    </source>
</evidence>
<accession>A0A419SQG0</accession>